<dbReference type="Proteomes" id="UP000694422">
    <property type="component" value="Unplaced"/>
</dbReference>
<evidence type="ECO:0000256" key="1">
    <source>
        <dbReference type="SAM" id="SignalP"/>
    </source>
</evidence>
<dbReference type="GO" id="GO:0005739">
    <property type="term" value="C:mitochondrion"/>
    <property type="evidence" value="ECO:0007669"/>
    <property type="project" value="TreeGrafter"/>
</dbReference>
<dbReference type="InterPro" id="IPR029000">
    <property type="entry name" value="Cyclophilin-like_dom_sf"/>
</dbReference>
<dbReference type="GO" id="GO:0016018">
    <property type="term" value="F:cyclosporin A binding"/>
    <property type="evidence" value="ECO:0007669"/>
    <property type="project" value="TreeGrafter"/>
</dbReference>
<reference evidence="2" key="1">
    <citation type="submission" date="2025-08" db="UniProtKB">
        <authorList>
            <consortium name="Ensembl"/>
        </authorList>
    </citation>
    <scope>IDENTIFICATION</scope>
</reference>
<sequence>VWLFFFFFFFIAINNQPAGRVVFELFSDVCPKTSGDFSEGNGGRGESIYGGCFKDESFPNNTVFCYLPCLALFVATTKGSRK</sequence>
<feature type="signal peptide" evidence="1">
    <location>
        <begin position="1"/>
        <end position="19"/>
    </location>
</feature>
<reference evidence="2" key="2">
    <citation type="submission" date="2025-09" db="UniProtKB">
        <authorList>
            <consortium name="Ensembl"/>
        </authorList>
    </citation>
    <scope>IDENTIFICATION</scope>
</reference>
<dbReference type="SUPFAM" id="SSF50891">
    <property type="entry name" value="Cyclophilin-like"/>
    <property type="match status" value="1"/>
</dbReference>
<evidence type="ECO:0000313" key="2">
    <source>
        <dbReference type="Ensembl" id="ENSSDAP00000017950.1"/>
    </source>
</evidence>
<dbReference type="PANTHER" id="PTHR11071:SF292">
    <property type="entry name" value="PEPTIDYL-PROLYL CIS-TRANS ISOMERASE G"/>
    <property type="match status" value="1"/>
</dbReference>
<dbReference type="Ensembl" id="ENSSDAT00000020519.1">
    <property type="protein sequence ID" value="ENSSDAP00000017950.1"/>
    <property type="gene ID" value="ENSSDAG00000016376.1"/>
</dbReference>
<dbReference type="GO" id="GO:0003755">
    <property type="term" value="F:peptidyl-prolyl cis-trans isomerase activity"/>
    <property type="evidence" value="ECO:0007669"/>
    <property type="project" value="TreeGrafter"/>
</dbReference>
<evidence type="ECO:0000313" key="3">
    <source>
        <dbReference type="Proteomes" id="UP000694422"/>
    </source>
</evidence>
<dbReference type="Gene3D" id="2.40.100.10">
    <property type="entry name" value="Cyclophilin-like"/>
    <property type="match status" value="1"/>
</dbReference>
<protein>
    <submittedName>
        <fullName evidence="2">Uncharacterized protein</fullName>
    </submittedName>
</protein>
<proteinExistence type="predicted"/>
<dbReference type="GO" id="GO:0006457">
    <property type="term" value="P:protein folding"/>
    <property type="evidence" value="ECO:0007669"/>
    <property type="project" value="TreeGrafter"/>
</dbReference>
<dbReference type="AlphaFoldDB" id="A0A8C9Q700"/>
<name>A0A8C9Q700_SPEDA</name>
<keyword evidence="3" id="KW-1185">Reference proteome</keyword>
<accession>A0A8C9Q700</accession>
<organism evidence="2 3">
    <name type="scientific">Spermophilus dauricus</name>
    <name type="common">Daurian ground squirrel</name>
    <dbReference type="NCBI Taxonomy" id="99837"/>
    <lineage>
        <taxon>Eukaryota</taxon>
        <taxon>Metazoa</taxon>
        <taxon>Chordata</taxon>
        <taxon>Craniata</taxon>
        <taxon>Vertebrata</taxon>
        <taxon>Euteleostomi</taxon>
        <taxon>Mammalia</taxon>
        <taxon>Eutheria</taxon>
        <taxon>Euarchontoglires</taxon>
        <taxon>Glires</taxon>
        <taxon>Rodentia</taxon>
        <taxon>Sciuromorpha</taxon>
        <taxon>Sciuridae</taxon>
        <taxon>Xerinae</taxon>
        <taxon>Marmotini</taxon>
        <taxon>Spermophilus</taxon>
    </lineage>
</organism>
<dbReference type="PANTHER" id="PTHR11071">
    <property type="entry name" value="PEPTIDYL-PROLYL CIS-TRANS ISOMERASE"/>
    <property type="match status" value="1"/>
</dbReference>
<feature type="chain" id="PRO_5034237436" evidence="1">
    <location>
        <begin position="20"/>
        <end position="82"/>
    </location>
</feature>
<keyword evidence="1" id="KW-0732">Signal</keyword>